<keyword evidence="3" id="KW-1185">Reference proteome</keyword>
<dbReference type="AlphaFoldDB" id="A0A6N1VKH2"/>
<name>A0A6N1VKH2_9HYPH</name>
<dbReference type="EMBL" id="CP054836">
    <property type="protein sequence ID" value="QKV20255.1"/>
    <property type="molecule type" value="Genomic_DNA"/>
</dbReference>
<organism evidence="2 3">
    <name type="scientific">Oricola thermophila</name>
    <dbReference type="NCBI Taxonomy" id="2742145"/>
    <lineage>
        <taxon>Bacteria</taxon>
        <taxon>Pseudomonadati</taxon>
        <taxon>Pseudomonadota</taxon>
        <taxon>Alphaproteobacteria</taxon>
        <taxon>Hyphomicrobiales</taxon>
        <taxon>Ahrensiaceae</taxon>
        <taxon>Oricola</taxon>
    </lineage>
</organism>
<sequence>MTVSAALQWAWRDELPKMPAAERPAGLSAASAWASILRYGELHSVIDRQPNRYGCVPFDVAGWPHADALRIAEAVEALAGLVVEVPDGWNPAPELVAIDADLARKAVEDTLRAAIVERDGETVFRVAADVLVVRHAILGTVPQWRMDLPEATVEIGEGGRPKWYVLREIPTVVGTNPDGSDRIVTETIEVDGWSSRKRRPLPGAYQRRKFDPDPVPAMVERAEYEIFAAAMTHLAGDLSGRLETIEIVADEWPARPWCESPDSAQNRRTPKILPDLEAAKRPGGAPKRQL</sequence>
<reference evidence="2 3" key="1">
    <citation type="submission" date="2020-06" db="EMBL/GenBank/DDBJ databases">
        <title>Oricola thermophila sp. nov. isolated from a tidal sediments.</title>
        <authorList>
            <person name="Kwon K.K."/>
            <person name="Yang S.-H."/>
            <person name="Park M.-J."/>
        </authorList>
    </citation>
    <scope>NUCLEOTIDE SEQUENCE [LARGE SCALE GENOMIC DNA]</scope>
    <source>
        <strain evidence="2 3">MEBiC13590</strain>
    </source>
</reference>
<evidence type="ECO:0000256" key="1">
    <source>
        <dbReference type="SAM" id="MobiDB-lite"/>
    </source>
</evidence>
<dbReference type="RefSeq" id="WP_175278146.1">
    <property type="nucleotide sequence ID" value="NZ_CP054836.1"/>
</dbReference>
<dbReference type="KEGG" id="orm:HTY61_18250"/>
<evidence type="ECO:0000313" key="2">
    <source>
        <dbReference type="EMBL" id="QKV20255.1"/>
    </source>
</evidence>
<evidence type="ECO:0000313" key="3">
    <source>
        <dbReference type="Proteomes" id="UP000509367"/>
    </source>
</evidence>
<gene>
    <name evidence="2" type="ORF">HTY61_18250</name>
</gene>
<accession>A0A6N1VKH2</accession>
<dbReference type="Proteomes" id="UP000509367">
    <property type="component" value="Chromosome"/>
</dbReference>
<feature type="region of interest" description="Disordered" evidence="1">
    <location>
        <begin position="256"/>
        <end position="290"/>
    </location>
</feature>
<proteinExistence type="predicted"/>
<protein>
    <submittedName>
        <fullName evidence="2">Uncharacterized protein</fullName>
    </submittedName>
</protein>